<evidence type="ECO:0000259" key="1">
    <source>
        <dbReference type="Pfam" id="PF16363"/>
    </source>
</evidence>
<evidence type="ECO:0000313" key="2">
    <source>
        <dbReference type="EMBL" id="GLS16052.1"/>
    </source>
</evidence>
<keyword evidence="3" id="KW-1185">Reference proteome</keyword>
<dbReference type="EMBL" id="BSPB01000042">
    <property type="protein sequence ID" value="GLS16052.1"/>
    <property type="molecule type" value="Genomic_DNA"/>
</dbReference>
<dbReference type="Pfam" id="PF16363">
    <property type="entry name" value="GDP_Man_Dehyd"/>
    <property type="match status" value="1"/>
</dbReference>
<dbReference type="Gene3D" id="3.90.25.10">
    <property type="entry name" value="UDP-galactose 4-epimerase, domain 1"/>
    <property type="match status" value="1"/>
</dbReference>
<reference evidence="3" key="1">
    <citation type="journal article" date="2019" name="Int. J. Syst. Evol. Microbiol.">
        <title>The Global Catalogue of Microorganisms (GCM) 10K type strain sequencing project: providing services to taxonomists for standard genome sequencing and annotation.</title>
        <authorList>
            <consortium name="The Broad Institute Genomics Platform"/>
            <consortium name="The Broad Institute Genome Sequencing Center for Infectious Disease"/>
            <person name="Wu L."/>
            <person name="Ma J."/>
        </authorList>
    </citation>
    <scope>NUCLEOTIDE SEQUENCE [LARGE SCALE GENOMIC DNA]</scope>
    <source>
        <strain evidence="3">NBRC 109341</strain>
    </source>
</reference>
<evidence type="ECO:0000313" key="3">
    <source>
        <dbReference type="Proteomes" id="UP001156903"/>
    </source>
</evidence>
<gene>
    <name evidence="2" type="ORF">GCM10007935_34910</name>
</gene>
<comment type="caution">
    <text evidence="2">The sequence shown here is derived from an EMBL/GenBank/DDBJ whole genome shotgun (WGS) entry which is preliminary data.</text>
</comment>
<sequence length="323" mass="34447">MVTGAGGFIGSHLVQSLVHAGAEVKALLHYNAQNGLGNLRWLDPGTLAAVNTVHGDLSDGEFMKRVVEGVDAVFHLGALIAIPHSYSAPRSYVETNVLGTLNVLEAVKACETPRLVHVSTSEVYGSARYIPMDEAHPLQAQSPYAATKIGADKLVESYVRSFGVRAVTVRPFNTFGPRQSARAVIPAVIAQALSRPSVIQLGTTTPVRDLTFVSDTVDGFITAATAPDSVVGGCYNLGTGQGIAIGDLARTILDLMGVSARIEEDPRRLRPAASEVDRLVSNHQAFRAATGWQPRVSLAEGLQRTIEFFQAHPDELPRSGFAQ</sequence>
<name>A0ABQ6C6V7_9BURK</name>
<dbReference type="InterPro" id="IPR045869">
    <property type="entry name" value="Arna-like_SDR_e"/>
</dbReference>
<dbReference type="CDD" id="cd05257">
    <property type="entry name" value="Arna_like_SDR_e"/>
    <property type="match status" value="1"/>
</dbReference>
<protein>
    <submittedName>
        <fullName evidence="2">NAD-dependent dehydratase</fullName>
    </submittedName>
</protein>
<dbReference type="InterPro" id="IPR036291">
    <property type="entry name" value="NAD(P)-bd_dom_sf"/>
</dbReference>
<dbReference type="PANTHER" id="PTHR43000">
    <property type="entry name" value="DTDP-D-GLUCOSE 4,6-DEHYDRATASE-RELATED"/>
    <property type="match status" value="1"/>
</dbReference>
<feature type="domain" description="NAD(P)-binding" evidence="1">
    <location>
        <begin position="1"/>
        <end position="305"/>
    </location>
</feature>
<dbReference type="Proteomes" id="UP001156903">
    <property type="component" value="Unassembled WGS sequence"/>
</dbReference>
<proteinExistence type="predicted"/>
<dbReference type="Gene3D" id="3.40.50.720">
    <property type="entry name" value="NAD(P)-binding Rossmann-like Domain"/>
    <property type="match status" value="1"/>
</dbReference>
<organism evidence="2 3">
    <name type="scientific">Hydrogenophaga electricum</name>
    <dbReference type="NCBI Taxonomy" id="1230953"/>
    <lineage>
        <taxon>Bacteria</taxon>
        <taxon>Pseudomonadati</taxon>
        <taxon>Pseudomonadota</taxon>
        <taxon>Betaproteobacteria</taxon>
        <taxon>Burkholderiales</taxon>
        <taxon>Comamonadaceae</taxon>
        <taxon>Hydrogenophaga</taxon>
    </lineage>
</organism>
<dbReference type="InterPro" id="IPR016040">
    <property type="entry name" value="NAD(P)-bd_dom"/>
</dbReference>
<accession>A0ABQ6C6V7</accession>
<dbReference type="RefSeq" id="WP_284308856.1">
    <property type="nucleotide sequence ID" value="NZ_BSPB01000042.1"/>
</dbReference>
<dbReference type="SUPFAM" id="SSF51735">
    <property type="entry name" value="NAD(P)-binding Rossmann-fold domains"/>
    <property type="match status" value="1"/>
</dbReference>